<dbReference type="InterPro" id="IPR009784">
    <property type="entry name" value="DUF1349"/>
</dbReference>
<gene>
    <name evidence="1" type="ORF">SAMN05216372_102662</name>
</gene>
<dbReference type="Proteomes" id="UP000243950">
    <property type="component" value="Unassembled WGS sequence"/>
</dbReference>
<dbReference type="Pfam" id="PF07081">
    <property type="entry name" value="DUF1349"/>
    <property type="match status" value="1"/>
</dbReference>
<evidence type="ECO:0008006" key="3">
    <source>
        <dbReference type="Google" id="ProtNLM"/>
    </source>
</evidence>
<dbReference type="Gene3D" id="2.60.120.200">
    <property type="match status" value="1"/>
</dbReference>
<dbReference type="PANTHER" id="PTHR35332:SF2">
    <property type="entry name" value="REGULATION OF ENOLASE PROTEIN 1"/>
    <property type="match status" value="1"/>
</dbReference>
<evidence type="ECO:0000313" key="1">
    <source>
        <dbReference type="EMBL" id="SFD60119.1"/>
    </source>
</evidence>
<proteinExistence type="predicted"/>
<sequence>MLIILSDALNKASISTWGLRMNVDFRSGQWLNAPATSEVSKHSLTITTDSNTDFWRETHYGFTRDTGHFLGVATTDGFTATLRIQGEFRSLYDQAGLMVRIDENRWVKTGVEFTDGEAFLSTVVTDGKSDWSVSQPFKELEDFYIQVTLSNGAMRIQASRDGRFWPLLRLAPFPVASTYQVGPTACTPERSGLAVRFSEFEITPATTKDLHDLT</sequence>
<dbReference type="EMBL" id="FOMO01000002">
    <property type="protein sequence ID" value="SFD60119.1"/>
    <property type="molecule type" value="Genomic_DNA"/>
</dbReference>
<dbReference type="InterPro" id="IPR015987">
    <property type="entry name" value="UCP022704"/>
</dbReference>
<dbReference type="AlphaFoldDB" id="A0A1I1TNM8"/>
<name>A0A1I1TNM8_PSEOC</name>
<accession>A0A1I1TNM8</accession>
<dbReference type="InterPro" id="IPR013320">
    <property type="entry name" value="ConA-like_dom_sf"/>
</dbReference>
<dbReference type="PIRSF" id="PIRSF022704">
    <property type="entry name" value="UCP022704"/>
    <property type="match status" value="1"/>
</dbReference>
<dbReference type="PANTHER" id="PTHR35332">
    <property type="entry name" value="REGULATION OF ENOLASE PROTEIN 1"/>
    <property type="match status" value="1"/>
</dbReference>
<keyword evidence="2" id="KW-1185">Reference proteome</keyword>
<reference evidence="2" key="1">
    <citation type="submission" date="2016-10" db="EMBL/GenBank/DDBJ databases">
        <authorList>
            <person name="Varghese N."/>
            <person name="Submissions S."/>
        </authorList>
    </citation>
    <scope>NUCLEOTIDE SEQUENCE [LARGE SCALE GENOMIC DNA]</scope>
    <source>
        <strain evidence="2">JCM 2783</strain>
    </source>
</reference>
<organism evidence="1 2">
    <name type="scientific">Pseudomonas straminea</name>
    <dbReference type="NCBI Taxonomy" id="47882"/>
    <lineage>
        <taxon>Bacteria</taxon>
        <taxon>Pseudomonadati</taxon>
        <taxon>Pseudomonadota</taxon>
        <taxon>Gammaproteobacteria</taxon>
        <taxon>Pseudomonadales</taxon>
        <taxon>Pseudomonadaceae</taxon>
        <taxon>Phytopseudomonas</taxon>
    </lineage>
</organism>
<dbReference type="SUPFAM" id="SSF49899">
    <property type="entry name" value="Concanavalin A-like lectins/glucanases"/>
    <property type="match status" value="1"/>
</dbReference>
<evidence type="ECO:0000313" key="2">
    <source>
        <dbReference type="Proteomes" id="UP000243950"/>
    </source>
</evidence>
<protein>
    <recommendedName>
        <fullName evidence="3">Regulation of enolase protein 1, concanavalin A-like superfamily</fullName>
    </recommendedName>
</protein>